<feature type="non-terminal residue" evidence="1">
    <location>
        <position position="181"/>
    </location>
</feature>
<protein>
    <submittedName>
        <fullName evidence="1">Uncharacterized protein</fullName>
    </submittedName>
</protein>
<organism evidence="1">
    <name type="scientific">marine metagenome</name>
    <dbReference type="NCBI Taxonomy" id="408172"/>
    <lineage>
        <taxon>unclassified sequences</taxon>
        <taxon>metagenomes</taxon>
        <taxon>ecological metagenomes</taxon>
    </lineage>
</organism>
<name>A0A382TJM4_9ZZZZ</name>
<dbReference type="EMBL" id="UINC01137132">
    <property type="protein sequence ID" value="SVD22290.1"/>
    <property type="molecule type" value="Genomic_DNA"/>
</dbReference>
<proteinExistence type="predicted"/>
<dbReference type="AlphaFoldDB" id="A0A382TJM4"/>
<sequence length="181" mass="21544">MFEKLVTNISGLFQFICQSLVNNGDFNKAYYLFRFKHFIKYIKNKISKKTIPNSFWTDQSSVSTKENINKYKKFNEKEKIIDQFSTNTDEIIKNKKVYLMINRYQHTGKGIGGDFARTYINTSKQVGINLKHFYIDNFQFESDSYTVKSDLRVFNPDYLLVFINYYLSPDKTDREKKLSFL</sequence>
<reference evidence="1" key="1">
    <citation type="submission" date="2018-05" db="EMBL/GenBank/DDBJ databases">
        <authorList>
            <person name="Lanie J.A."/>
            <person name="Ng W.-L."/>
            <person name="Kazmierczak K.M."/>
            <person name="Andrzejewski T.M."/>
            <person name="Davidsen T.M."/>
            <person name="Wayne K.J."/>
            <person name="Tettelin H."/>
            <person name="Glass J.I."/>
            <person name="Rusch D."/>
            <person name="Podicherti R."/>
            <person name="Tsui H.-C.T."/>
            <person name="Winkler M.E."/>
        </authorList>
    </citation>
    <scope>NUCLEOTIDE SEQUENCE</scope>
</reference>
<accession>A0A382TJM4</accession>
<gene>
    <name evidence="1" type="ORF">METZ01_LOCUS375144</name>
</gene>
<evidence type="ECO:0000313" key="1">
    <source>
        <dbReference type="EMBL" id="SVD22290.1"/>
    </source>
</evidence>